<keyword evidence="1" id="KW-0812">Transmembrane</keyword>
<dbReference type="Pfam" id="PF20398">
    <property type="entry name" value="DUF6691"/>
    <property type="match status" value="1"/>
</dbReference>
<dbReference type="EMBL" id="JAXCLX010000001">
    <property type="protein sequence ID" value="MDY0872232.1"/>
    <property type="molecule type" value="Genomic_DNA"/>
</dbReference>
<sequence>MLSRLLIGSIAGGLFGAGLVLSGMANPTKVLAFLDLAAIGQGGWDPSLAFVMAGALIVTVPGFAWLRRRAKPMAAERFHLPPVQAIDRRLLLGSAIFGVGWGLAGICPGPAVTLLALGGVNGWIFFAALLAGMFLFEKLSHRPETN</sequence>
<accession>A0ABU5DY35</accession>
<feature type="transmembrane region" description="Helical" evidence="1">
    <location>
        <begin position="48"/>
        <end position="66"/>
    </location>
</feature>
<protein>
    <submittedName>
        <fullName evidence="2">YeeE/YedE family protein</fullName>
    </submittedName>
</protein>
<feature type="transmembrane region" description="Helical" evidence="1">
    <location>
        <begin position="112"/>
        <end position="136"/>
    </location>
</feature>
<dbReference type="RefSeq" id="WP_320500650.1">
    <property type="nucleotide sequence ID" value="NZ_JAXCLX010000001.1"/>
</dbReference>
<organism evidence="2 3">
    <name type="scientific">Dongia rigui</name>
    <dbReference type="NCBI Taxonomy" id="940149"/>
    <lineage>
        <taxon>Bacteria</taxon>
        <taxon>Pseudomonadati</taxon>
        <taxon>Pseudomonadota</taxon>
        <taxon>Alphaproteobacteria</taxon>
        <taxon>Rhodospirillales</taxon>
        <taxon>Dongiaceae</taxon>
        <taxon>Dongia</taxon>
    </lineage>
</organism>
<name>A0ABU5DY35_9PROT</name>
<evidence type="ECO:0000256" key="1">
    <source>
        <dbReference type="SAM" id="Phobius"/>
    </source>
</evidence>
<reference evidence="2 3" key="1">
    <citation type="journal article" date="2013" name="Antonie Van Leeuwenhoek">
        <title>Dongia rigui sp. nov., isolated from freshwater of a large wetland in Korea.</title>
        <authorList>
            <person name="Baik K.S."/>
            <person name="Hwang Y.M."/>
            <person name="Choi J.S."/>
            <person name="Kwon J."/>
            <person name="Seong C.N."/>
        </authorList>
    </citation>
    <scope>NUCLEOTIDE SEQUENCE [LARGE SCALE GENOMIC DNA]</scope>
    <source>
        <strain evidence="2 3">04SU4-P</strain>
    </source>
</reference>
<keyword evidence="1" id="KW-0472">Membrane</keyword>
<evidence type="ECO:0000313" key="2">
    <source>
        <dbReference type="EMBL" id="MDY0872232.1"/>
    </source>
</evidence>
<proteinExistence type="predicted"/>
<comment type="caution">
    <text evidence="2">The sequence shown here is derived from an EMBL/GenBank/DDBJ whole genome shotgun (WGS) entry which is preliminary data.</text>
</comment>
<evidence type="ECO:0000313" key="3">
    <source>
        <dbReference type="Proteomes" id="UP001271769"/>
    </source>
</evidence>
<dbReference type="InterPro" id="IPR046513">
    <property type="entry name" value="DUF6691"/>
</dbReference>
<keyword evidence="3" id="KW-1185">Reference proteome</keyword>
<feature type="transmembrane region" description="Helical" evidence="1">
    <location>
        <begin position="86"/>
        <end position="106"/>
    </location>
</feature>
<gene>
    <name evidence="2" type="ORF">SMD31_09870</name>
</gene>
<dbReference type="Proteomes" id="UP001271769">
    <property type="component" value="Unassembled WGS sequence"/>
</dbReference>
<keyword evidence="1" id="KW-1133">Transmembrane helix</keyword>